<dbReference type="EMBL" id="VYZN01000001">
    <property type="protein sequence ID" value="KAE9545062.1"/>
    <property type="molecule type" value="Genomic_DNA"/>
</dbReference>
<name>A0A6G0U9U5_APHGL</name>
<dbReference type="Proteomes" id="UP000475862">
    <property type="component" value="Unassembled WGS sequence"/>
</dbReference>
<evidence type="ECO:0000313" key="1">
    <source>
        <dbReference type="EMBL" id="KAE9545062.1"/>
    </source>
</evidence>
<proteinExistence type="predicted"/>
<gene>
    <name evidence="1" type="ORF">AGLY_000605</name>
</gene>
<organism evidence="1 2">
    <name type="scientific">Aphis glycines</name>
    <name type="common">Soybean aphid</name>
    <dbReference type="NCBI Taxonomy" id="307491"/>
    <lineage>
        <taxon>Eukaryota</taxon>
        <taxon>Metazoa</taxon>
        <taxon>Ecdysozoa</taxon>
        <taxon>Arthropoda</taxon>
        <taxon>Hexapoda</taxon>
        <taxon>Insecta</taxon>
        <taxon>Pterygota</taxon>
        <taxon>Neoptera</taxon>
        <taxon>Paraneoptera</taxon>
        <taxon>Hemiptera</taxon>
        <taxon>Sternorrhyncha</taxon>
        <taxon>Aphidomorpha</taxon>
        <taxon>Aphidoidea</taxon>
        <taxon>Aphididae</taxon>
        <taxon>Aphidini</taxon>
        <taxon>Aphis</taxon>
        <taxon>Aphis</taxon>
    </lineage>
</organism>
<sequence>MPCVAKNIQSISYYGHNELEITLLVFFDVVVLCRLNSLCSSPDDFLNRVHILVGRLVDLDSPRFDGYLHSVRSEDDNHNKSLRRFQINKEQRKRIFVYFVKYISYLSNLKEYKLKFFFDSFNGCGRILSAEDLQIKFSTPIISISLAHSSGKSSTPFTKTGGGVGEVGGSEEEELERFLLLLDFLTDQPRSAGLLFFPSLIGKPEQERERAIAIA</sequence>
<evidence type="ECO:0000313" key="2">
    <source>
        <dbReference type="Proteomes" id="UP000475862"/>
    </source>
</evidence>
<accession>A0A6G0U9U5</accession>
<dbReference type="AlphaFoldDB" id="A0A6G0U9U5"/>
<feature type="non-terminal residue" evidence="1">
    <location>
        <position position="215"/>
    </location>
</feature>
<keyword evidence="2" id="KW-1185">Reference proteome</keyword>
<protein>
    <submittedName>
        <fullName evidence="1">Uncharacterized protein</fullName>
    </submittedName>
</protein>
<reference evidence="1 2" key="1">
    <citation type="submission" date="2019-08" db="EMBL/GenBank/DDBJ databases">
        <title>The genome of the soybean aphid Biotype 1, its phylome, world population structure and adaptation to the North American continent.</title>
        <authorList>
            <person name="Giordano R."/>
            <person name="Donthu R.K."/>
            <person name="Hernandez A.G."/>
            <person name="Wright C.L."/>
            <person name="Zimin A.V."/>
        </authorList>
    </citation>
    <scope>NUCLEOTIDE SEQUENCE [LARGE SCALE GENOMIC DNA]</scope>
    <source>
        <tissue evidence="1">Whole aphids</tissue>
    </source>
</reference>
<comment type="caution">
    <text evidence="1">The sequence shown here is derived from an EMBL/GenBank/DDBJ whole genome shotgun (WGS) entry which is preliminary data.</text>
</comment>